<dbReference type="SMART" id="SM00192">
    <property type="entry name" value="LDLa"/>
    <property type="match status" value="1"/>
</dbReference>
<evidence type="ECO:0000259" key="11">
    <source>
        <dbReference type="PROSITE" id="PS50279"/>
    </source>
</evidence>
<dbReference type="CTD" id="406426"/>
<dbReference type="InterPro" id="IPR013980">
    <property type="entry name" value="MANSC_dom"/>
</dbReference>
<organism evidence="13 14">
    <name type="scientific">Lates calcarifer</name>
    <name type="common">Barramundi</name>
    <name type="synonym">Holocentrus calcarifer</name>
    <dbReference type="NCBI Taxonomy" id="8187"/>
    <lineage>
        <taxon>Eukaryota</taxon>
        <taxon>Metazoa</taxon>
        <taxon>Chordata</taxon>
        <taxon>Craniata</taxon>
        <taxon>Vertebrata</taxon>
        <taxon>Euteleostomi</taxon>
        <taxon>Actinopterygii</taxon>
        <taxon>Neopterygii</taxon>
        <taxon>Teleostei</taxon>
        <taxon>Neoteleostei</taxon>
        <taxon>Acanthomorphata</taxon>
        <taxon>Carangaria</taxon>
        <taxon>Carangaria incertae sedis</taxon>
        <taxon>Centropomidae</taxon>
        <taxon>Lates</taxon>
    </lineage>
</organism>
<evidence type="ECO:0000259" key="12">
    <source>
        <dbReference type="PROSITE" id="PS50986"/>
    </source>
</evidence>
<dbReference type="InterPro" id="IPR036880">
    <property type="entry name" value="Kunitz_BPTI_sf"/>
</dbReference>
<keyword evidence="2 9" id="KW-0812">Transmembrane</keyword>
<evidence type="ECO:0000256" key="5">
    <source>
        <dbReference type="ARBA" id="ARBA00023136"/>
    </source>
</evidence>
<dbReference type="InterPro" id="IPR002172">
    <property type="entry name" value="LDrepeatLR_classA_rpt"/>
</dbReference>
<dbReference type="SUPFAM" id="SSF49299">
    <property type="entry name" value="PKD domain"/>
    <property type="match status" value="1"/>
</dbReference>
<dbReference type="PROSITE" id="PS50279">
    <property type="entry name" value="BPTI_KUNITZ_2"/>
    <property type="match status" value="2"/>
</dbReference>
<dbReference type="PROSITE" id="PS01209">
    <property type="entry name" value="LDLRA_1"/>
    <property type="match status" value="1"/>
</dbReference>
<evidence type="ECO:0000256" key="1">
    <source>
        <dbReference type="ARBA" id="ARBA00004370"/>
    </source>
</evidence>
<evidence type="ECO:0000256" key="9">
    <source>
        <dbReference type="SAM" id="Phobius"/>
    </source>
</evidence>
<feature type="signal peptide" evidence="10">
    <location>
        <begin position="1"/>
        <end position="26"/>
    </location>
</feature>
<keyword evidence="3 10" id="KW-0732">Signal</keyword>
<feature type="domain" description="BPTI/Kunitz inhibitor" evidence="11">
    <location>
        <begin position="240"/>
        <end position="290"/>
    </location>
</feature>
<accession>A0AAJ7Q3M3</accession>
<dbReference type="InterPro" id="IPR002223">
    <property type="entry name" value="Kunitz_BPTI"/>
</dbReference>
<dbReference type="GO" id="GO:0008544">
    <property type="term" value="P:epidermis development"/>
    <property type="evidence" value="ECO:0007669"/>
    <property type="project" value="TreeGrafter"/>
</dbReference>
<dbReference type="InterPro" id="IPR036055">
    <property type="entry name" value="LDL_receptor-like_sf"/>
</dbReference>
<comment type="subcellular location">
    <subcellularLocation>
        <location evidence="1">Membrane</location>
    </subcellularLocation>
</comment>
<dbReference type="RefSeq" id="XP_018545772.1">
    <property type="nucleotide sequence ID" value="XM_018690256.2"/>
</dbReference>
<dbReference type="Gene3D" id="4.10.410.10">
    <property type="entry name" value="Pancreatic trypsin inhibitor Kunitz domain"/>
    <property type="match status" value="2"/>
</dbReference>
<dbReference type="SUPFAM" id="SSF57362">
    <property type="entry name" value="BPTI-like"/>
    <property type="match status" value="2"/>
</dbReference>
<keyword evidence="14" id="KW-0646">Protease inhibitor</keyword>
<dbReference type="GO" id="GO:0060429">
    <property type="term" value="P:epithelium development"/>
    <property type="evidence" value="ECO:0007669"/>
    <property type="project" value="TreeGrafter"/>
</dbReference>
<dbReference type="Pfam" id="PF00014">
    <property type="entry name" value="Kunitz_BPTI"/>
    <property type="match status" value="2"/>
</dbReference>
<feature type="domain" description="MANSC" evidence="12">
    <location>
        <begin position="40"/>
        <end position="121"/>
    </location>
</feature>
<dbReference type="KEGG" id="lcf:108892602"/>
<dbReference type="SMART" id="SM00765">
    <property type="entry name" value="MANEC"/>
    <property type="match status" value="1"/>
</dbReference>
<dbReference type="Gene3D" id="2.60.40.10">
    <property type="entry name" value="Immunoglobulins"/>
    <property type="match status" value="1"/>
</dbReference>
<dbReference type="Gene3D" id="4.10.400.10">
    <property type="entry name" value="Low-density Lipoprotein Receptor"/>
    <property type="match status" value="1"/>
</dbReference>
<dbReference type="PROSITE" id="PS50986">
    <property type="entry name" value="MANSC"/>
    <property type="match status" value="1"/>
</dbReference>
<dbReference type="PANTHER" id="PTHR46750">
    <property type="entry name" value="KUNITZ-TYPE PROTEASE INHIBITOR 1"/>
    <property type="match status" value="1"/>
</dbReference>
<keyword evidence="6 8" id="KW-1015">Disulfide bond</keyword>
<dbReference type="CDD" id="cd22623">
    <property type="entry name" value="Kunitz_HAI1_1-like"/>
    <property type="match status" value="1"/>
</dbReference>
<evidence type="ECO:0000313" key="14">
    <source>
        <dbReference type="RefSeq" id="XP_018545772.1"/>
    </source>
</evidence>
<dbReference type="GO" id="GO:0030198">
    <property type="term" value="P:extracellular matrix organization"/>
    <property type="evidence" value="ECO:0007669"/>
    <property type="project" value="TreeGrafter"/>
</dbReference>
<dbReference type="FunFam" id="4.10.410.10:FF:000020">
    <property type="entry name" value="Collagen, type VI, alpha 3"/>
    <property type="match status" value="1"/>
</dbReference>
<evidence type="ECO:0000256" key="4">
    <source>
        <dbReference type="ARBA" id="ARBA00022989"/>
    </source>
</evidence>
<evidence type="ECO:0000256" key="10">
    <source>
        <dbReference type="SAM" id="SignalP"/>
    </source>
</evidence>
<dbReference type="InterPro" id="IPR011106">
    <property type="entry name" value="MANSC_N"/>
</dbReference>
<dbReference type="InterPro" id="IPR035986">
    <property type="entry name" value="PKD_dom_sf"/>
</dbReference>
<dbReference type="SMART" id="SM00131">
    <property type="entry name" value="KU"/>
    <property type="match status" value="2"/>
</dbReference>
<keyword evidence="7" id="KW-0325">Glycoprotein</keyword>
<proteinExistence type="predicted"/>
<feature type="chain" id="PRO_5042512014" evidence="10">
    <location>
        <begin position="27"/>
        <end position="509"/>
    </location>
</feature>
<dbReference type="PROSITE" id="PS50068">
    <property type="entry name" value="LDLRA_2"/>
    <property type="match status" value="1"/>
</dbReference>
<dbReference type="InterPro" id="IPR023415">
    <property type="entry name" value="LDLR_class-A_CS"/>
</dbReference>
<feature type="disulfide bond" evidence="8">
    <location>
        <begin position="336"/>
        <end position="351"/>
    </location>
</feature>
<feature type="disulfide bond" evidence="8">
    <location>
        <begin position="317"/>
        <end position="329"/>
    </location>
</feature>
<dbReference type="FunFam" id="4.10.410.10:FF:000006">
    <property type="entry name" value="Serine peptidase inhibitor, Kunitz type 1"/>
    <property type="match status" value="1"/>
</dbReference>
<evidence type="ECO:0000256" key="8">
    <source>
        <dbReference type="PROSITE-ProRule" id="PRU00124"/>
    </source>
</evidence>
<evidence type="ECO:0000256" key="3">
    <source>
        <dbReference type="ARBA" id="ARBA00022729"/>
    </source>
</evidence>
<dbReference type="CDD" id="cd00146">
    <property type="entry name" value="PKD"/>
    <property type="match status" value="1"/>
</dbReference>
<keyword evidence="5 9" id="KW-0472">Membrane</keyword>
<dbReference type="CDD" id="cd00112">
    <property type="entry name" value="LDLa"/>
    <property type="match status" value="1"/>
</dbReference>
<dbReference type="PANTHER" id="PTHR46750:SF1">
    <property type="entry name" value="KUNITZ-TYPE PROTEASE INHIBITOR 1"/>
    <property type="match status" value="1"/>
</dbReference>
<evidence type="ECO:0000256" key="2">
    <source>
        <dbReference type="ARBA" id="ARBA00022692"/>
    </source>
</evidence>
<dbReference type="Pfam" id="PF22352">
    <property type="entry name" value="K319L-like_PKD"/>
    <property type="match status" value="1"/>
</dbReference>
<dbReference type="Proteomes" id="UP000694890">
    <property type="component" value="Linkage group LG19"/>
</dbReference>
<dbReference type="SUPFAM" id="SSF57424">
    <property type="entry name" value="LDL receptor-like module"/>
    <property type="match status" value="1"/>
</dbReference>
<feature type="domain" description="BPTI/Kunitz inhibitor" evidence="11">
    <location>
        <begin position="373"/>
        <end position="423"/>
    </location>
</feature>
<sequence length="509" mass="56717">MNSHLKGQLRVFALLLLMLFVDSTGGQGTGAECLDKFKSGREDFVLDADESVNDGATFISSPKLERYKDCVVACCKEPKCNVAFMERGDEEGLVKSCFLFDCLYKQKYACRFVRKKGYISYILDSVYDSYLAVDIPPNESDHPPVANGGLDRVVQPQESVTLNGIQSKDDKGIVSYQWQMLTGYPYAIIEKTNFADQIIVSNLTSGMYKFQLTVTDSIGQSDSTKVNVLVLTPEQSEHHCMAPMKIGPCRGSFPRWHYNAASEKCEQFLFGGCRENLNNYLSEDECSKACYGSEKTGKSGRGLPLPEAQGEKCGAPCTTEQFTCDNGCCLDPGLECDSTPQCGDGSDEKKCEDLTDKFRILLQIPLDERKVRCTELPNTGGCRDSQSKWYYNPIQQDCVRFNYGGCQGNKNRFDTKESCMKVCRGVTEKDIFTRKEEFDQQTSGSETGIIVIAALLGFAILILLGILAYCFCKGKKKTTQHHRVPVNSVPVTSLEDRERLVYNSTTKPI</sequence>
<dbReference type="AlphaFoldDB" id="A0AAJ7Q3M3"/>
<feature type="disulfide bond" evidence="8">
    <location>
        <begin position="324"/>
        <end position="342"/>
    </location>
</feature>
<dbReference type="InterPro" id="IPR013783">
    <property type="entry name" value="Ig-like_fold"/>
</dbReference>
<dbReference type="GeneID" id="108892602"/>
<keyword evidence="4 9" id="KW-1133">Transmembrane helix</keyword>
<gene>
    <name evidence="14" type="primary">spint1a</name>
</gene>
<evidence type="ECO:0000256" key="6">
    <source>
        <dbReference type="ARBA" id="ARBA00023157"/>
    </source>
</evidence>
<feature type="transmembrane region" description="Helical" evidence="9">
    <location>
        <begin position="449"/>
        <end position="472"/>
    </location>
</feature>
<reference evidence="14" key="1">
    <citation type="submission" date="2025-08" db="UniProtKB">
        <authorList>
            <consortium name="RefSeq"/>
        </authorList>
    </citation>
    <scope>IDENTIFICATION</scope>
    <source>
        <tissue evidence="14">Brain</tissue>
    </source>
</reference>
<dbReference type="Pfam" id="PF00057">
    <property type="entry name" value="Ldl_recept_a"/>
    <property type="match status" value="1"/>
</dbReference>
<dbReference type="FunFam" id="2.60.40.10:FF:000061">
    <property type="entry name" value="Dyslexia-associated protein KIAA0319 homolog"/>
    <property type="match status" value="1"/>
</dbReference>
<dbReference type="InterPro" id="IPR020901">
    <property type="entry name" value="Prtase_inh_Kunz-CS"/>
</dbReference>
<dbReference type="PRINTS" id="PR00759">
    <property type="entry name" value="BASICPTASE"/>
</dbReference>
<dbReference type="GO" id="GO:0005886">
    <property type="term" value="C:plasma membrane"/>
    <property type="evidence" value="ECO:0007669"/>
    <property type="project" value="TreeGrafter"/>
</dbReference>
<protein>
    <submittedName>
        <fullName evidence="14">LOW QUALITY PROTEIN: kunitz-type protease inhibitor 1a</fullName>
    </submittedName>
</protein>
<dbReference type="GO" id="GO:0004867">
    <property type="term" value="F:serine-type endopeptidase inhibitor activity"/>
    <property type="evidence" value="ECO:0007669"/>
    <property type="project" value="InterPro"/>
</dbReference>
<evidence type="ECO:0000256" key="7">
    <source>
        <dbReference type="ARBA" id="ARBA00023180"/>
    </source>
</evidence>
<dbReference type="PROSITE" id="PS00280">
    <property type="entry name" value="BPTI_KUNITZ_1"/>
    <property type="match status" value="2"/>
</dbReference>
<dbReference type="Pfam" id="PF07502">
    <property type="entry name" value="MANEC"/>
    <property type="match status" value="1"/>
</dbReference>
<dbReference type="CDD" id="cd22624">
    <property type="entry name" value="Kunitz_HAI1_2-like"/>
    <property type="match status" value="1"/>
</dbReference>
<evidence type="ECO:0000313" key="13">
    <source>
        <dbReference type="Proteomes" id="UP000694890"/>
    </source>
</evidence>
<name>A0AAJ7Q3M3_LATCA</name>